<protein>
    <submittedName>
        <fullName evidence="12">DUF4906 domain-containing protein</fullName>
    </submittedName>
</protein>
<keyword evidence="8" id="KW-0998">Cell outer membrane</keyword>
<keyword evidence="9" id="KW-0281">Fimbrium</keyword>
<comment type="caution">
    <text evidence="12">The sequence shown here is derived from an EMBL/GenBank/DDBJ whole genome shotgun (WGS) entry which is preliminary data.</text>
</comment>
<keyword evidence="10" id="KW-0449">Lipoprotein</keyword>
<keyword evidence="4" id="KW-0732">Signal</keyword>
<name>A0A4Y8WTB7_9PORP</name>
<evidence type="ECO:0000256" key="4">
    <source>
        <dbReference type="ARBA" id="ARBA00022729"/>
    </source>
</evidence>
<keyword evidence="5" id="KW-0843">Virulence</keyword>
<dbReference type="OrthoDB" id="1012150at2"/>
<keyword evidence="13" id="KW-1185">Reference proteome</keyword>
<evidence type="ECO:0000313" key="13">
    <source>
        <dbReference type="Proteomes" id="UP000297225"/>
    </source>
</evidence>
<proteinExistence type="inferred from homology"/>
<dbReference type="PROSITE" id="PS51257">
    <property type="entry name" value="PROKAR_LIPOPROTEIN"/>
    <property type="match status" value="1"/>
</dbReference>
<sequence length="455" mass="50722">MKLYKSIIYTMLLMGVLLSCSKDRGESPNGEVAELQLTLPSVSMRAGALFTDKGDQKIETVRIFVFNQKGNNIDAQKLFKADTEDFKNPFTMEAHVGTKDIYVVANEPSELTDQLEKVVFVSDLKALTMPNKDDKNMIATPLTMVGDIKNIELKAEGKTEATVTLTRVVAKITLDLKQATDEEAEVKILNASIDRLPKHSTLFPKDGWALSDSWTYTQQKEMKLTNKAEFTPYIADNTLYVYENLGSAQDSTSRAPRLTITALYNGIETTYHAYINDDKATGATKHYCLERNHHYKLQGTITKLGEFSALLLSTKVLPWNVEELEKNFLEPKMTGIKPQPDLSAEPKNYTSGKKPLTYEVRLKASEGKKWAATVTNGLEFEVVITPKDGGAAVTKGEADGKTEYTVVVKPRKDFDPSKSRTTELYFTVEGKEVVLTGQGESQRKTRITITQTLNA</sequence>
<organism evidence="12 13">
    <name type="scientific">Porphyromonas levii</name>
    <dbReference type="NCBI Taxonomy" id="28114"/>
    <lineage>
        <taxon>Bacteria</taxon>
        <taxon>Pseudomonadati</taxon>
        <taxon>Bacteroidota</taxon>
        <taxon>Bacteroidia</taxon>
        <taxon>Bacteroidales</taxon>
        <taxon>Porphyromonadaceae</taxon>
        <taxon>Porphyromonas</taxon>
    </lineage>
</organism>
<evidence type="ECO:0000256" key="5">
    <source>
        <dbReference type="ARBA" id="ARBA00023026"/>
    </source>
</evidence>
<comment type="subcellular location">
    <subcellularLocation>
        <location evidence="1">Cell outer membrane</location>
    </subcellularLocation>
    <subcellularLocation>
        <location evidence="2">Fimbrium</location>
    </subcellularLocation>
</comment>
<evidence type="ECO:0000256" key="9">
    <source>
        <dbReference type="ARBA" id="ARBA00023263"/>
    </source>
</evidence>
<dbReference type="GO" id="GO:0009289">
    <property type="term" value="C:pilus"/>
    <property type="evidence" value="ECO:0007669"/>
    <property type="project" value="UniProtKB-SubCell"/>
</dbReference>
<accession>A0A4Y8WTB7</accession>
<dbReference type="AlphaFoldDB" id="A0A4Y8WTB7"/>
<evidence type="ECO:0000256" key="7">
    <source>
        <dbReference type="ARBA" id="ARBA00023139"/>
    </source>
</evidence>
<dbReference type="InterPro" id="IPR029141">
    <property type="entry name" value="FimA_N"/>
</dbReference>
<evidence type="ECO:0000313" key="12">
    <source>
        <dbReference type="EMBL" id="TFH97096.1"/>
    </source>
</evidence>
<evidence type="ECO:0000256" key="2">
    <source>
        <dbReference type="ARBA" id="ARBA00004561"/>
    </source>
</evidence>
<evidence type="ECO:0000256" key="8">
    <source>
        <dbReference type="ARBA" id="ARBA00023237"/>
    </source>
</evidence>
<evidence type="ECO:0000256" key="1">
    <source>
        <dbReference type="ARBA" id="ARBA00004442"/>
    </source>
</evidence>
<dbReference type="STRING" id="1122973.GCA_000379925_01004"/>
<dbReference type="GO" id="GO:0009279">
    <property type="term" value="C:cell outer membrane"/>
    <property type="evidence" value="ECO:0007669"/>
    <property type="project" value="UniProtKB-SubCell"/>
</dbReference>
<comment type="similarity">
    <text evidence="3">Belongs to the bacteroidetes fimbrillin superfamily. FimA/Mfa1 family.</text>
</comment>
<dbReference type="Proteomes" id="UP000297225">
    <property type="component" value="Unassembled WGS sequence"/>
</dbReference>
<evidence type="ECO:0000256" key="6">
    <source>
        <dbReference type="ARBA" id="ARBA00023136"/>
    </source>
</evidence>
<reference evidence="12 13" key="1">
    <citation type="submission" date="2019-03" db="EMBL/GenBank/DDBJ databases">
        <title>Porphyromonas levii Isolated from the Uterus of Dairy Cows.</title>
        <authorList>
            <person name="Francis A.M."/>
        </authorList>
    </citation>
    <scope>NUCLEOTIDE SEQUENCE [LARGE SCALE GENOMIC DNA]</scope>
    <source>
        <strain evidence="12 13">AF5678</strain>
    </source>
</reference>
<evidence type="ECO:0000256" key="3">
    <source>
        <dbReference type="ARBA" id="ARBA00006011"/>
    </source>
</evidence>
<evidence type="ECO:0000256" key="10">
    <source>
        <dbReference type="ARBA" id="ARBA00023288"/>
    </source>
</evidence>
<keyword evidence="6" id="KW-0472">Membrane</keyword>
<dbReference type="EMBL" id="SPNC01000007">
    <property type="protein sequence ID" value="TFH97096.1"/>
    <property type="molecule type" value="Genomic_DNA"/>
</dbReference>
<keyword evidence="7" id="KW-0564">Palmitate</keyword>
<feature type="domain" description="Major fimbrial subunit protein N-terminal" evidence="11">
    <location>
        <begin position="46"/>
        <end position="158"/>
    </location>
</feature>
<dbReference type="Pfam" id="PF06321">
    <property type="entry name" value="P_gingi_FimA"/>
    <property type="match status" value="1"/>
</dbReference>
<dbReference type="RefSeq" id="WP_134848858.1">
    <property type="nucleotide sequence ID" value="NZ_CP197400.1"/>
</dbReference>
<evidence type="ECO:0000259" key="11">
    <source>
        <dbReference type="Pfam" id="PF06321"/>
    </source>
</evidence>
<dbReference type="Gene3D" id="2.60.40.2580">
    <property type="match status" value="1"/>
</dbReference>
<gene>
    <name evidence="12" type="ORF">E4P47_00955</name>
</gene>